<proteinExistence type="predicted"/>
<gene>
    <name evidence="1" type="ORF">PMACD_LOCUS2414</name>
</gene>
<dbReference type="AlphaFoldDB" id="A0A821NCQ1"/>
<organism evidence="1 2">
    <name type="scientific">Pieris macdunnoughi</name>
    <dbReference type="NCBI Taxonomy" id="345717"/>
    <lineage>
        <taxon>Eukaryota</taxon>
        <taxon>Metazoa</taxon>
        <taxon>Ecdysozoa</taxon>
        <taxon>Arthropoda</taxon>
        <taxon>Hexapoda</taxon>
        <taxon>Insecta</taxon>
        <taxon>Pterygota</taxon>
        <taxon>Neoptera</taxon>
        <taxon>Endopterygota</taxon>
        <taxon>Lepidoptera</taxon>
        <taxon>Glossata</taxon>
        <taxon>Ditrysia</taxon>
        <taxon>Papilionoidea</taxon>
        <taxon>Pieridae</taxon>
        <taxon>Pierinae</taxon>
        <taxon>Pieris</taxon>
    </lineage>
</organism>
<evidence type="ECO:0000313" key="1">
    <source>
        <dbReference type="EMBL" id="CAF4782370.1"/>
    </source>
</evidence>
<dbReference type="Proteomes" id="UP000663880">
    <property type="component" value="Unassembled WGS sequence"/>
</dbReference>
<keyword evidence="2" id="KW-1185">Reference proteome</keyword>
<protein>
    <submittedName>
        <fullName evidence="1">Uncharacterized protein</fullName>
    </submittedName>
</protein>
<accession>A0A821NCQ1</accession>
<evidence type="ECO:0000313" key="2">
    <source>
        <dbReference type="Proteomes" id="UP000663880"/>
    </source>
</evidence>
<comment type="caution">
    <text evidence="1">The sequence shown here is derived from an EMBL/GenBank/DDBJ whole genome shotgun (WGS) entry which is preliminary data.</text>
</comment>
<sequence>MALQGRDTSLMKCLLKIDKDFSQHVLNIQQSNERLRSAEHTIGTGFRIIDRLISAREQSGADSRAGAVALRLRSWRGQSPLSHNQ</sequence>
<name>A0A821NCQ1_9NEOP</name>
<dbReference type="EMBL" id="CAJOBZ010000004">
    <property type="protein sequence ID" value="CAF4782370.1"/>
    <property type="molecule type" value="Genomic_DNA"/>
</dbReference>
<reference evidence="1" key="1">
    <citation type="submission" date="2021-02" db="EMBL/GenBank/DDBJ databases">
        <authorList>
            <person name="Steward A R."/>
        </authorList>
    </citation>
    <scope>NUCLEOTIDE SEQUENCE</scope>
</reference>